<dbReference type="PANTHER" id="PTHR47074">
    <property type="entry name" value="BNAC02G40300D PROTEIN"/>
    <property type="match status" value="1"/>
</dbReference>
<name>A0ABM3R052_SPIOL</name>
<evidence type="ECO:0000256" key="1">
    <source>
        <dbReference type="SAM" id="MobiDB-lite"/>
    </source>
</evidence>
<proteinExistence type="predicted"/>
<dbReference type="RefSeq" id="XP_056689013.1">
    <property type="nucleotide sequence ID" value="XM_056833035.1"/>
</dbReference>
<keyword evidence="3" id="KW-1185">Reference proteome</keyword>
<dbReference type="PANTHER" id="PTHR47074:SF21">
    <property type="entry name" value="RNASE H TYPE-1 DOMAIN-CONTAINING PROTEIN"/>
    <property type="match status" value="1"/>
</dbReference>
<reference evidence="4 5" key="2">
    <citation type="submission" date="2025-05" db="UniProtKB">
        <authorList>
            <consortium name="RefSeq"/>
        </authorList>
    </citation>
    <scope>IDENTIFICATION</scope>
    <source>
        <tissue evidence="4 5">Leaf</tissue>
    </source>
</reference>
<accession>A0ABM3R052</accession>
<dbReference type="InterPro" id="IPR052929">
    <property type="entry name" value="RNase_H-like_EbsB-rel"/>
</dbReference>
<evidence type="ECO:0000313" key="4">
    <source>
        <dbReference type="RefSeq" id="XP_056689009.1"/>
    </source>
</evidence>
<evidence type="ECO:0000259" key="2">
    <source>
        <dbReference type="Pfam" id="PF13456"/>
    </source>
</evidence>
<dbReference type="GeneID" id="130463790"/>
<dbReference type="InterPro" id="IPR002156">
    <property type="entry name" value="RNaseH_domain"/>
</dbReference>
<dbReference type="Pfam" id="PF13456">
    <property type="entry name" value="RVT_3"/>
    <property type="match status" value="1"/>
</dbReference>
<evidence type="ECO:0000313" key="3">
    <source>
        <dbReference type="Proteomes" id="UP000813463"/>
    </source>
</evidence>
<evidence type="ECO:0000313" key="6">
    <source>
        <dbReference type="RefSeq" id="XP_056689011.1"/>
    </source>
</evidence>
<evidence type="ECO:0000313" key="5">
    <source>
        <dbReference type="RefSeq" id="XP_056689010.1"/>
    </source>
</evidence>
<organism evidence="3 8">
    <name type="scientific">Spinacia oleracea</name>
    <name type="common">Spinach</name>
    <dbReference type="NCBI Taxonomy" id="3562"/>
    <lineage>
        <taxon>Eukaryota</taxon>
        <taxon>Viridiplantae</taxon>
        <taxon>Streptophyta</taxon>
        <taxon>Embryophyta</taxon>
        <taxon>Tracheophyta</taxon>
        <taxon>Spermatophyta</taxon>
        <taxon>Magnoliopsida</taxon>
        <taxon>eudicotyledons</taxon>
        <taxon>Gunneridae</taxon>
        <taxon>Pentapetalae</taxon>
        <taxon>Caryophyllales</taxon>
        <taxon>Chenopodiaceae</taxon>
        <taxon>Chenopodioideae</taxon>
        <taxon>Anserineae</taxon>
        <taxon>Spinacia</taxon>
    </lineage>
</organism>
<dbReference type="CDD" id="cd06222">
    <property type="entry name" value="RNase_H_like"/>
    <property type="match status" value="1"/>
</dbReference>
<feature type="domain" description="RNase H type-1" evidence="2">
    <location>
        <begin position="54"/>
        <end position="129"/>
    </location>
</feature>
<feature type="region of interest" description="Disordered" evidence="1">
    <location>
        <begin position="25"/>
        <end position="47"/>
    </location>
</feature>
<dbReference type="RefSeq" id="XP_056689012.1">
    <property type="nucleotide sequence ID" value="XM_056833034.1"/>
</dbReference>
<gene>
    <name evidence="4 5 6 7 8" type="primary">LOC130463790</name>
</gene>
<dbReference type="RefSeq" id="XP_056689011.1">
    <property type="nucleotide sequence ID" value="XM_056833033.1"/>
</dbReference>
<dbReference type="RefSeq" id="XP_056689009.1">
    <property type="nucleotide sequence ID" value="XM_056833031.1"/>
</dbReference>
<dbReference type="InterPro" id="IPR036397">
    <property type="entry name" value="RNaseH_sf"/>
</dbReference>
<dbReference type="Gene3D" id="3.30.420.10">
    <property type="entry name" value="Ribonuclease H-like superfamily/Ribonuclease H"/>
    <property type="match status" value="1"/>
</dbReference>
<dbReference type="Proteomes" id="UP000813463">
    <property type="component" value="Chromosome 6"/>
</dbReference>
<evidence type="ECO:0000313" key="7">
    <source>
        <dbReference type="RefSeq" id="XP_056689012.1"/>
    </source>
</evidence>
<evidence type="ECO:0000313" key="8">
    <source>
        <dbReference type="RefSeq" id="XP_056689013.1"/>
    </source>
</evidence>
<protein>
    <recommendedName>
        <fullName evidence="2">RNase H type-1 domain-containing protein</fullName>
    </recommendedName>
</protein>
<sequence length="132" mass="14531">MGYSSKSWLLKNPWQVGMLGEHEATNTRELAPSPVSEQTSSRWKGPLTTPYKLNTDAATSVRMTGLGMVVRDKVGDVLMAAGMRIDAALPALQAEAEAVRFWHEYAYEAGYSSLEVETDSLALLKLLQRTVI</sequence>
<dbReference type="RefSeq" id="XP_056689010.1">
    <property type="nucleotide sequence ID" value="XM_056833032.1"/>
</dbReference>
<dbReference type="InterPro" id="IPR044730">
    <property type="entry name" value="RNase_H-like_dom_plant"/>
</dbReference>
<reference evidence="3" key="1">
    <citation type="journal article" date="2021" name="Nat. Commun.">
        <title>Genomic analyses provide insights into spinach domestication and the genetic basis of agronomic traits.</title>
        <authorList>
            <person name="Cai X."/>
            <person name="Sun X."/>
            <person name="Xu C."/>
            <person name="Sun H."/>
            <person name="Wang X."/>
            <person name="Ge C."/>
            <person name="Zhang Z."/>
            <person name="Wang Q."/>
            <person name="Fei Z."/>
            <person name="Jiao C."/>
            <person name="Wang Q."/>
        </authorList>
    </citation>
    <scope>NUCLEOTIDE SEQUENCE [LARGE SCALE GENOMIC DNA]</scope>
    <source>
        <strain evidence="3">cv. Varoflay</strain>
    </source>
</reference>